<keyword evidence="2 17" id="KW-0813">Transport</keyword>
<comment type="subcellular location">
    <subcellularLocation>
        <location evidence="17">Membrane</location>
        <topology evidence="17">Multi-pass membrane protein</topology>
    </subcellularLocation>
    <subcellularLocation>
        <location evidence="1">Vacuole membrane</location>
        <topology evidence="1">Multi-pass membrane protein</topology>
    </subcellularLocation>
</comment>
<dbReference type="Pfam" id="PF08282">
    <property type="entry name" value="Hydrolase_3"/>
    <property type="match status" value="1"/>
</dbReference>
<name>A0A3M2RZ03_9HYPO</name>
<keyword evidence="9 17" id="KW-0067">ATP-binding</keyword>
<evidence type="ECO:0000256" key="14">
    <source>
        <dbReference type="ARBA" id="ARBA00023136"/>
    </source>
</evidence>
<evidence type="ECO:0000259" key="21">
    <source>
        <dbReference type="Pfam" id="PF00690"/>
    </source>
</evidence>
<dbReference type="NCBIfam" id="TIGR01494">
    <property type="entry name" value="ATPase_P-type"/>
    <property type="match status" value="1"/>
</dbReference>
<evidence type="ECO:0000259" key="20">
    <source>
        <dbReference type="Pfam" id="PF00689"/>
    </source>
</evidence>
<dbReference type="Pfam" id="PF00689">
    <property type="entry name" value="Cation_ATPase_C"/>
    <property type="match status" value="1"/>
</dbReference>
<dbReference type="SUPFAM" id="SSF81660">
    <property type="entry name" value="Metal cation-transporting ATPase, ATP-binding domain N"/>
    <property type="match status" value="1"/>
</dbReference>
<dbReference type="InterPro" id="IPR008250">
    <property type="entry name" value="ATPase_P-typ_transduc_dom_A_sf"/>
</dbReference>
<dbReference type="SFLD" id="SFLDG00002">
    <property type="entry name" value="C1.7:_P-type_atpase_like"/>
    <property type="match status" value="1"/>
</dbReference>
<feature type="transmembrane region" description="Helical" evidence="17">
    <location>
        <begin position="482"/>
        <end position="503"/>
    </location>
</feature>
<keyword evidence="23" id="KW-1185">Reference proteome</keyword>
<feature type="transmembrane region" description="Helical" evidence="17">
    <location>
        <begin position="969"/>
        <end position="987"/>
    </location>
</feature>
<evidence type="ECO:0000259" key="19">
    <source>
        <dbReference type="Pfam" id="PF00122"/>
    </source>
</evidence>
<comment type="caution">
    <text evidence="22">The sequence shown here is derived from an EMBL/GenBank/DDBJ whole genome shotgun (WGS) entry which is preliminary data.</text>
</comment>
<dbReference type="STRING" id="2010991.A0A3M2RZ03"/>
<dbReference type="PROSITE" id="PS00154">
    <property type="entry name" value="ATPASE_E1_E2"/>
    <property type="match status" value="1"/>
</dbReference>
<comment type="catalytic activity">
    <reaction evidence="15 17">
        <text>Ca(2+)(in) + ATP + H2O = Ca(2+)(out) + ADP + phosphate + H(+)</text>
        <dbReference type="Rhea" id="RHEA:18105"/>
        <dbReference type="ChEBI" id="CHEBI:15377"/>
        <dbReference type="ChEBI" id="CHEBI:15378"/>
        <dbReference type="ChEBI" id="CHEBI:29108"/>
        <dbReference type="ChEBI" id="CHEBI:30616"/>
        <dbReference type="ChEBI" id="CHEBI:43474"/>
        <dbReference type="ChEBI" id="CHEBI:456216"/>
        <dbReference type="EC" id="7.2.2.10"/>
    </reaction>
</comment>
<dbReference type="GO" id="GO:0046872">
    <property type="term" value="F:metal ion binding"/>
    <property type="evidence" value="ECO:0007669"/>
    <property type="project" value="UniProtKB-KW"/>
</dbReference>
<feature type="compositionally biased region" description="Polar residues" evidence="18">
    <location>
        <begin position="126"/>
        <end position="144"/>
    </location>
</feature>
<dbReference type="InterPro" id="IPR023298">
    <property type="entry name" value="ATPase_P-typ_TM_dom_sf"/>
</dbReference>
<keyword evidence="3" id="KW-0926">Vacuole</keyword>
<dbReference type="InterPro" id="IPR023214">
    <property type="entry name" value="HAD_sf"/>
</dbReference>
<dbReference type="Gene3D" id="2.70.150.10">
    <property type="entry name" value="Calcium-transporting ATPase, cytoplasmic transduction domain A"/>
    <property type="match status" value="1"/>
</dbReference>
<dbReference type="EMBL" id="NKUJ01000199">
    <property type="protein sequence ID" value="RMJ10538.1"/>
    <property type="molecule type" value="Genomic_DNA"/>
</dbReference>
<dbReference type="NCBIfam" id="TIGR01517">
    <property type="entry name" value="ATPase-IIB_Ca"/>
    <property type="match status" value="1"/>
</dbReference>
<dbReference type="Proteomes" id="UP000277212">
    <property type="component" value="Unassembled WGS sequence"/>
</dbReference>
<dbReference type="InterPro" id="IPR044492">
    <property type="entry name" value="P_typ_ATPase_HD_dom"/>
</dbReference>
<comment type="function">
    <text evidence="17">Catalyzes the hydrolysis of ATP coupled with the transport of calcium.</text>
</comment>
<evidence type="ECO:0000313" key="22">
    <source>
        <dbReference type="EMBL" id="RMJ10538.1"/>
    </source>
</evidence>
<evidence type="ECO:0000256" key="7">
    <source>
        <dbReference type="ARBA" id="ARBA00022741"/>
    </source>
</evidence>
<comment type="caution">
    <text evidence="17">Lacks conserved residue(s) required for the propagation of feature annotation.</text>
</comment>
<keyword evidence="12 17" id="KW-1133">Transmembrane helix</keyword>
<feature type="region of interest" description="Disordered" evidence="18">
    <location>
        <begin position="1234"/>
        <end position="1268"/>
    </location>
</feature>
<comment type="similarity">
    <text evidence="17">Belongs to the cation transport ATPase (P-type) (TC 3.A.3) family.</text>
</comment>
<evidence type="ECO:0000256" key="16">
    <source>
        <dbReference type="ARBA" id="ARBA00059328"/>
    </source>
</evidence>
<reference evidence="22 23" key="1">
    <citation type="submission" date="2017-06" db="EMBL/GenBank/DDBJ databases">
        <title>Comparative genomic analysis of Ambrosia Fusariam Clade fungi.</title>
        <authorList>
            <person name="Stajich J.E."/>
            <person name="Carrillo J."/>
            <person name="Kijimoto T."/>
            <person name="Eskalen A."/>
            <person name="O'Donnell K."/>
            <person name="Kasson M."/>
        </authorList>
    </citation>
    <scope>NUCLEOTIDE SEQUENCE [LARGE SCALE GENOMIC DNA]</scope>
    <source>
        <strain evidence="22">UCR3666</strain>
    </source>
</reference>
<gene>
    <name evidence="22" type="ORF">CDV36_009815</name>
</gene>
<evidence type="ECO:0000256" key="10">
    <source>
        <dbReference type="ARBA" id="ARBA00022842"/>
    </source>
</evidence>
<feature type="region of interest" description="Disordered" evidence="18">
    <location>
        <begin position="1330"/>
        <end position="1364"/>
    </location>
</feature>
<feature type="transmembrane region" description="Helical" evidence="17">
    <location>
        <begin position="523"/>
        <end position="549"/>
    </location>
</feature>
<evidence type="ECO:0000256" key="1">
    <source>
        <dbReference type="ARBA" id="ARBA00004128"/>
    </source>
</evidence>
<evidence type="ECO:0000256" key="15">
    <source>
        <dbReference type="ARBA" id="ARBA00048694"/>
    </source>
</evidence>
<dbReference type="PRINTS" id="PR00119">
    <property type="entry name" value="CATATPASE"/>
</dbReference>
<evidence type="ECO:0000256" key="3">
    <source>
        <dbReference type="ARBA" id="ARBA00022554"/>
    </source>
</evidence>
<sequence>MDGAARLEQRIKNRQLNVIPQWGRPANDEVLLRQRWLLPSGPTPTPPRCRLQRFLHNQRSRSDFVLSLFLVSLPLSLWHSAQPASGASFFDIVACSSSMDEITPAPDLRHGGSGESSIDGGRHHLQSQPQTDDQITSQTTNDDNASLDFGDDEPIQGNNFAFTPTQLHKLVTARSLPALRAFGGLLGLAAGLRTDISSGLSADETTLDGTVTFDEAVASGRLERPPILSAASPPPPSPLLPNGLFEHRDNHYADRKRVFGVNRLPQIAQKSFLRLLWIAFNDKLIILLTISASISLAIGIYQSVDKSIDSSRVEWVDGVTIVVAILVIIIASAATDWQKNHKFKKVNERKQQRDVTVMRSGRLKRISVYDVVVGDIMHLEAGDVVAVDGVLVQASSLQMNESAISGESDLVHKSVPNHYDPFHTVQADPFILSGTTVARGVGHYLVTAVGVNSTYGRVLMSLRDDVQETPLQAKLGRLGKQLIVIGAIAGSIFFLILFIRFMIRLKDLTGGPSDKAEDFLHVLILSITVVVITVPEGLALNVTIALAFAAKRMLRDNNLVRLIRSCEIMGNATTVCSDKTGTLTQNKMTVVVGRIGLESYFDDTDLGAPDPDTSMSRASTIKCDSSVDLAKSLSPESKRLIKDSIALNSTAFENDDSGSMAFVGSSTETALLQFSREHLGMSCLAEERANNPIVAILPFDSSRKWMAVLIKLPNGRYRLLVKGAAEVVLEYSAFIVSDPTFRTPIVRMSETDRESFRNTIQDYACRMLRPVVLAYRDFSEEDIFEGPEDDPDTINLEWLASGLICIGVFGIRDPLRPEVVESVRQCQSAGVFVRMVTGDNFLTAKAIAAECGIYTAGGIAMDGPTFRDLSTEQLDAVIPRLQVLARSSPEDKLLLVSHLKRMNETVAVTGDGTNDALALKAADVGFAMGIQGTEVAKEAASIILLDDNFASIVKALGWGRTVNDAVKKFCQFQFTINITAGIITVVSELVGDAIFTVVQLLWINLIMDIFASLGYATDHPSPDFLKRKPEPRNAPIISITMWKMILGQAIYQLAVVFTVHYAGWDLFNPDTEFEIEKLQTLVLNIYVWMQFFNQHNCRRVDNKLDIYYQGILRNPWFIGVQLITVAGQFVIIFKGGEAFDTSPLTGAQWGWSLLFGIMSIPLGALIRQIPDSIVQDLFTMISHAWYAIWTPLRAFLSKMFCCGRRKKTDEEQQQQQQGPEEMGHVENILHRMHLTPGPEEDETPMTAEQREALESSDRRRKAAETEKKPREIDLLGLVEAAKLGREYAGATLELHPKTLKDDPILRMSNDTTIPPSQDAQFMRFVALNKARRPHPSRRQSLRGPRRQAQQARQQQQQQQQQSWRRHFTWEALLRSKRR</sequence>
<keyword evidence="5 17" id="KW-0812">Transmembrane</keyword>
<dbReference type="Gene3D" id="1.20.1110.10">
    <property type="entry name" value="Calcium-transporting ATPase, transmembrane domain"/>
    <property type="match status" value="1"/>
</dbReference>
<dbReference type="GO" id="GO:0006874">
    <property type="term" value="P:intracellular calcium ion homeostasis"/>
    <property type="evidence" value="ECO:0007669"/>
    <property type="project" value="UniProtKB-ARBA"/>
</dbReference>
<dbReference type="FunFam" id="2.70.150.10:FF:000028">
    <property type="entry name" value="Calcium-transporting ATPase"/>
    <property type="match status" value="1"/>
</dbReference>
<dbReference type="InterPro" id="IPR006068">
    <property type="entry name" value="ATPase_P-typ_cation-transptr_C"/>
</dbReference>
<dbReference type="OrthoDB" id="3352408at2759"/>
<dbReference type="Gene3D" id="3.40.50.1000">
    <property type="entry name" value="HAD superfamily/HAD-like"/>
    <property type="match status" value="1"/>
</dbReference>
<dbReference type="GO" id="GO:0016887">
    <property type="term" value="F:ATP hydrolysis activity"/>
    <property type="evidence" value="ECO:0007669"/>
    <property type="project" value="InterPro"/>
</dbReference>
<keyword evidence="13 17" id="KW-0406">Ion transport</keyword>
<dbReference type="Pfam" id="PF00690">
    <property type="entry name" value="Cation_ATPase_N"/>
    <property type="match status" value="1"/>
</dbReference>
<feature type="domain" description="P-type ATPase A" evidence="19">
    <location>
        <begin position="351"/>
        <end position="460"/>
    </location>
</feature>
<dbReference type="InterPro" id="IPR036412">
    <property type="entry name" value="HAD-like_sf"/>
</dbReference>
<feature type="transmembrane region" description="Helical" evidence="17">
    <location>
        <begin position="284"/>
        <end position="303"/>
    </location>
</feature>
<feature type="transmembrane region" description="Helical" evidence="17">
    <location>
        <begin position="315"/>
        <end position="335"/>
    </location>
</feature>
<organism evidence="22 23">
    <name type="scientific">Fusarium kuroshium</name>
    <dbReference type="NCBI Taxonomy" id="2010991"/>
    <lineage>
        <taxon>Eukaryota</taxon>
        <taxon>Fungi</taxon>
        <taxon>Dikarya</taxon>
        <taxon>Ascomycota</taxon>
        <taxon>Pezizomycotina</taxon>
        <taxon>Sordariomycetes</taxon>
        <taxon>Hypocreomycetidae</taxon>
        <taxon>Hypocreales</taxon>
        <taxon>Nectriaceae</taxon>
        <taxon>Fusarium</taxon>
        <taxon>Fusarium solani species complex</taxon>
    </lineage>
</organism>
<dbReference type="GO" id="GO:0005524">
    <property type="term" value="F:ATP binding"/>
    <property type="evidence" value="ECO:0007669"/>
    <property type="project" value="UniProtKB-KW"/>
</dbReference>
<evidence type="ECO:0000256" key="2">
    <source>
        <dbReference type="ARBA" id="ARBA00022448"/>
    </source>
</evidence>
<dbReference type="InterPro" id="IPR023299">
    <property type="entry name" value="ATPase_P-typ_cyto_dom_N"/>
</dbReference>
<evidence type="ECO:0000256" key="11">
    <source>
        <dbReference type="ARBA" id="ARBA00022967"/>
    </source>
</evidence>
<dbReference type="InterPro" id="IPR001757">
    <property type="entry name" value="P_typ_ATPase"/>
</dbReference>
<dbReference type="GO" id="GO:0005774">
    <property type="term" value="C:vacuolar membrane"/>
    <property type="evidence" value="ECO:0007669"/>
    <property type="project" value="UniProtKB-SubCell"/>
</dbReference>
<feature type="transmembrane region" description="Helical" evidence="17">
    <location>
        <begin position="1116"/>
        <end position="1136"/>
    </location>
</feature>
<dbReference type="SFLD" id="SFLDS00003">
    <property type="entry name" value="Haloacid_Dehalogenase"/>
    <property type="match status" value="1"/>
</dbReference>
<accession>A0A3M2RZ03</accession>
<evidence type="ECO:0000256" key="12">
    <source>
        <dbReference type="ARBA" id="ARBA00022989"/>
    </source>
</evidence>
<keyword evidence="14 17" id="KW-0472">Membrane</keyword>
<evidence type="ECO:0000256" key="17">
    <source>
        <dbReference type="RuleBase" id="RU361146"/>
    </source>
</evidence>
<feature type="domain" description="Cation-transporting P-type ATPase C-terminal" evidence="20">
    <location>
        <begin position="994"/>
        <end position="1168"/>
    </location>
</feature>
<feature type="domain" description="Cation-transporting P-type ATPase N-terminal" evidence="21">
    <location>
        <begin position="250"/>
        <end position="295"/>
    </location>
</feature>
<feature type="transmembrane region" description="Helical" evidence="17">
    <location>
        <begin position="1148"/>
        <end position="1165"/>
    </location>
</feature>
<feature type="compositionally biased region" description="Basic residues" evidence="18">
    <location>
        <begin position="1330"/>
        <end position="1345"/>
    </location>
</feature>
<evidence type="ECO:0000256" key="9">
    <source>
        <dbReference type="ARBA" id="ARBA00022840"/>
    </source>
</evidence>
<dbReference type="InterPro" id="IPR018303">
    <property type="entry name" value="ATPase_P-typ_P_site"/>
</dbReference>
<evidence type="ECO:0000256" key="13">
    <source>
        <dbReference type="ARBA" id="ARBA00023065"/>
    </source>
</evidence>
<dbReference type="PANTHER" id="PTHR24093">
    <property type="entry name" value="CATION TRANSPORTING ATPASE"/>
    <property type="match status" value="1"/>
</dbReference>
<dbReference type="PANTHER" id="PTHR24093:SF369">
    <property type="entry name" value="CALCIUM-TRANSPORTING ATPASE"/>
    <property type="match status" value="1"/>
</dbReference>
<dbReference type="Gene3D" id="3.40.1110.10">
    <property type="entry name" value="Calcium-transporting ATPase, cytoplasmic domain N"/>
    <property type="match status" value="1"/>
</dbReference>
<dbReference type="GO" id="GO:0005388">
    <property type="term" value="F:P-type calcium transporter activity"/>
    <property type="evidence" value="ECO:0007669"/>
    <property type="project" value="UniProtKB-EC"/>
</dbReference>
<feature type="compositionally biased region" description="Low complexity" evidence="18">
    <location>
        <begin position="1346"/>
        <end position="1361"/>
    </location>
</feature>
<dbReference type="Pfam" id="PF13246">
    <property type="entry name" value="Cation_ATPase"/>
    <property type="match status" value="1"/>
</dbReference>
<feature type="region of interest" description="Disordered" evidence="18">
    <location>
        <begin position="103"/>
        <end position="154"/>
    </location>
</feature>
<evidence type="ECO:0000256" key="8">
    <source>
        <dbReference type="ARBA" id="ARBA00022837"/>
    </source>
</evidence>
<comment type="function">
    <text evidence="16">This magnesium-dependent enzyme catalyzes the hydrolysis of ATP coupled with the transport of calcium. Transports the calcium to the vacuole and participates in the control of the cytosolic free calcium.</text>
</comment>
<dbReference type="SFLD" id="SFLDF00027">
    <property type="entry name" value="p-type_atpase"/>
    <property type="match status" value="1"/>
</dbReference>
<dbReference type="InterPro" id="IPR004014">
    <property type="entry name" value="ATPase_P-typ_cation-transptr_N"/>
</dbReference>
<dbReference type="SUPFAM" id="SSF81665">
    <property type="entry name" value="Calcium ATPase, transmembrane domain M"/>
    <property type="match status" value="1"/>
</dbReference>
<dbReference type="SUPFAM" id="SSF81653">
    <property type="entry name" value="Calcium ATPase, transduction domain A"/>
    <property type="match status" value="1"/>
</dbReference>
<feature type="transmembrane region" description="Helical" evidence="17">
    <location>
        <begin position="993"/>
        <end position="1015"/>
    </location>
</feature>
<keyword evidence="10" id="KW-0460">Magnesium</keyword>
<dbReference type="EC" id="7.2.2.10" evidence="17"/>
<protein>
    <recommendedName>
        <fullName evidence="17">Calcium-transporting ATPase</fullName>
        <ecNumber evidence="17">7.2.2.10</ecNumber>
    </recommendedName>
</protein>
<dbReference type="InterPro" id="IPR006408">
    <property type="entry name" value="P-type_ATPase_IIB"/>
</dbReference>
<dbReference type="GO" id="GO:0005886">
    <property type="term" value="C:plasma membrane"/>
    <property type="evidence" value="ECO:0007669"/>
    <property type="project" value="TreeGrafter"/>
</dbReference>
<evidence type="ECO:0000256" key="6">
    <source>
        <dbReference type="ARBA" id="ARBA00022723"/>
    </source>
</evidence>
<keyword evidence="8 17" id="KW-0106">Calcium</keyword>
<dbReference type="SUPFAM" id="SSF56784">
    <property type="entry name" value="HAD-like"/>
    <property type="match status" value="1"/>
</dbReference>
<evidence type="ECO:0000256" key="5">
    <source>
        <dbReference type="ARBA" id="ARBA00022692"/>
    </source>
</evidence>
<proteinExistence type="inferred from homology"/>
<keyword evidence="11" id="KW-1278">Translocase</keyword>
<dbReference type="FunFam" id="3.40.50.1000:FF:000018">
    <property type="entry name" value="Calcium-transporting ATPase"/>
    <property type="match status" value="1"/>
</dbReference>
<keyword evidence="6" id="KW-0479">Metal-binding</keyword>
<evidence type="ECO:0000313" key="23">
    <source>
        <dbReference type="Proteomes" id="UP000277212"/>
    </source>
</evidence>
<feature type="compositionally biased region" description="Basic and acidic residues" evidence="18">
    <location>
        <begin position="1248"/>
        <end position="1268"/>
    </location>
</feature>
<dbReference type="PRINTS" id="PR00120">
    <property type="entry name" value="HATPASE"/>
</dbReference>
<dbReference type="Pfam" id="PF00122">
    <property type="entry name" value="E1-E2_ATPase"/>
    <property type="match status" value="1"/>
</dbReference>
<evidence type="ECO:0000256" key="4">
    <source>
        <dbReference type="ARBA" id="ARBA00022568"/>
    </source>
</evidence>
<dbReference type="InterPro" id="IPR059000">
    <property type="entry name" value="ATPase_P-type_domA"/>
</dbReference>
<evidence type="ECO:0000256" key="18">
    <source>
        <dbReference type="SAM" id="MobiDB-lite"/>
    </source>
</evidence>
<keyword evidence="7 17" id="KW-0547">Nucleotide-binding</keyword>
<keyword evidence="4 17" id="KW-0109">Calcium transport</keyword>